<dbReference type="Pfam" id="PF00795">
    <property type="entry name" value="CN_hydrolase"/>
    <property type="match status" value="1"/>
</dbReference>
<comment type="caution">
    <text evidence="3">The sequence shown here is derived from an EMBL/GenBank/DDBJ whole genome shotgun (WGS) entry which is preliminary data.</text>
</comment>
<feature type="domain" description="CN hydrolase" evidence="2">
    <location>
        <begin position="5"/>
        <end position="181"/>
    </location>
</feature>
<organism evidence="3 4">
    <name type="scientific">Plectosphaerella cucumerina</name>
    <dbReference type="NCBI Taxonomy" id="40658"/>
    <lineage>
        <taxon>Eukaryota</taxon>
        <taxon>Fungi</taxon>
        <taxon>Dikarya</taxon>
        <taxon>Ascomycota</taxon>
        <taxon>Pezizomycotina</taxon>
        <taxon>Sordariomycetes</taxon>
        <taxon>Hypocreomycetidae</taxon>
        <taxon>Glomerellales</taxon>
        <taxon>Plectosphaerellaceae</taxon>
        <taxon>Plectosphaerella</taxon>
    </lineage>
</organism>
<sequence>MAPIIKIALIQLHPKRLDPEVNFRNAEAYIREAAGEGAHLAVLPEYHLTSWVPHDERFAACCRDSAPVYLEKYQSLARELGIAIVPGTIVEARPSDGDGEDDLVNVAYWIDRHGEVAGRYTKKNLWHNERPHLAADPSRHEAFETDLLASHTDGEQGARGIRVGMLGGGCAGVLAGGSVSG</sequence>
<dbReference type="GO" id="GO:0016811">
    <property type="term" value="F:hydrolase activity, acting on carbon-nitrogen (but not peptide) bonds, in linear amides"/>
    <property type="evidence" value="ECO:0007669"/>
    <property type="project" value="TreeGrafter"/>
</dbReference>
<dbReference type="InterPro" id="IPR050345">
    <property type="entry name" value="Aliph_Amidase/BUP"/>
</dbReference>
<dbReference type="PROSITE" id="PS50263">
    <property type="entry name" value="CN_HYDROLASE"/>
    <property type="match status" value="1"/>
</dbReference>
<gene>
    <name evidence="3" type="ORF">B0T11DRAFT_341330</name>
</gene>
<reference evidence="3" key="1">
    <citation type="journal article" date="2021" name="Nat. Commun.">
        <title>Genetic determinants of endophytism in the Arabidopsis root mycobiome.</title>
        <authorList>
            <person name="Mesny F."/>
            <person name="Miyauchi S."/>
            <person name="Thiergart T."/>
            <person name="Pickel B."/>
            <person name="Atanasova L."/>
            <person name="Karlsson M."/>
            <person name="Huettel B."/>
            <person name="Barry K.W."/>
            <person name="Haridas S."/>
            <person name="Chen C."/>
            <person name="Bauer D."/>
            <person name="Andreopoulos W."/>
            <person name="Pangilinan J."/>
            <person name="LaButti K."/>
            <person name="Riley R."/>
            <person name="Lipzen A."/>
            <person name="Clum A."/>
            <person name="Drula E."/>
            <person name="Henrissat B."/>
            <person name="Kohler A."/>
            <person name="Grigoriev I.V."/>
            <person name="Martin F.M."/>
            <person name="Hacquard S."/>
        </authorList>
    </citation>
    <scope>NUCLEOTIDE SEQUENCE</scope>
    <source>
        <strain evidence="3">MPI-CAGE-AT-0016</strain>
    </source>
</reference>
<proteinExistence type="predicted"/>
<protein>
    <submittedName>
        <fullName evidence="3">Carbon-nitrogen hydrolase</fullName>
    </submittedName>
</protein>
<dbReference type="EMBL" id="JAGPXD010000004">
    <property type="protein sequence ID" value="KAH7359173.1"/>
    <property type="molecule type" value="Genomic_DNA"/>
</dbReference>
<evidence type="ECO:0000313" key="3">
    <source>
        <dbReference type="EMBL" id="KAH7359173.1"/>
    </source>
</evidence>
<keyword evidence="4" id="KW-1185">Reference proteome</keyword>
<keyword evidence="1 3" id="KW-0378">Hydrolase</keyword>
<evidence type="ECO:0000313" key="4">
    <source>
        <dbReference type="Proteomes" id="UP000813385"/>
    </source>
</evidence>
<dbReference type="InterPro" id="IPR036526">
    <property type="entry name" value="C-N_Hydrolase_sf"/>
</dbReference>
<dbReference type="AlphaFoldDB" id="A0A8K0TIS9"/>
<dbReference type="SUPFAM" id="SSF56317">
    <property type="entry name" value="Carbon-nitrogen hydrolase"/>
    <property type="match status" value="1"/>
</dbReference>
<dbReference type="PANTHER" id="PTHR43674:SF16">
    <property type="entry name" value="CARBON-NITROGEN FAMILY, PUTATIVE (AFU_ORTHOLOGUE AFUA_5G02350)-RELATED"/>
    <property type="match status" value="1"/>
</dbReference>
<evidence type="ECO:0000259" key="2">
    <source>
        <dbReference type="PROSITE" id="PS50263"/>
    </source>
</evidence>
<dbReference type="CDD" id="cd07197">
    <property type="entry name" value="nitrilase"/>
    <property type="match status" value="1"/>
</dbReference>
<dbReference type="Proteomes" id="UP000813385">
    <property type="component" value="Unassembled WGS sequence"/>
</dbReference>
<dbReference type="Gene3D" id="3.60.110.10">
    <property type="entry name" value="Carbon-nitrogen hydrolase"/>
    <property type="match status" value="1"/>
</dbReference>
<accession>A0A8K0TIS9</accession>
<name>A0A8K0TIS9_9PEZI</name>
<dbReference type="PANTHER" id="PTHR43674">
    <property type="entry name" value="NITRILASE C965.09-RELATED"/>
    <property type="match status" value="1"/>
</dbReference>
<dbReference type="InterPro" id="IPR003010">
    <property type="entry name" value="C-N_Hydrolase"/>
</dbReference>
<dbReference type="OrthoDB" id="412018at2759"/>
<evidence type="ECO:0000256" key="1">
    <source>
        <dbReference type="ARBA" id="ARBA00022801"/>
    </source>
</evidence>